<comment type="caution">
    <text evidence="2">The sequence shown here is derived from an EMBL/GenBank/DDBJ whole genome shotgun (WGS) entry which is preliminary data.</text>
</comment>
<accession>A0ABV0YN12</accession>
<evidence type="ECO:0000313" key="2">
    <source>
        <dbReference type="EMBL" id="MEQ2294783.1"/>
    </source>
</evidence>
<protein>
    <submittedName>
        <fullName evidence="2">Uncharacterized protein</fullName>
    </submittedName>
</protein>
<gene>
    <name evidence="2" type="ORF">AMECASPLE_007303</name>
</gene>
<dbReference type="EMBL" id="JAHRIP010037988">
    <property type="protein sequence ID" value="MEQ2294783.1"/>
    <property type="molecule type" value="Genomic_DNA"/>
</dbReference>
<dbReference type="Proteomes" id="UP001469553">
    <property type="component" value="Unassembled WGS sequence"/>
</dbReference>
<keyword evidence="3" id="KW-1185">Reference proteome</keyword>
<feature type="region of interest" description="Disordered" evidence="1">
    <location>
        <begin position="27"/>
        <end position="46"/>
    </location>
</feature>
<name>A0ABV0YN12_9TELE</name>
<proteinExistence type="predicted"/>
<evidence type="ECO:0000313" key="3">
    <source>
        <dbReference type="Proteomes" id="UP001469553"/>
    </source>
</evidence>
<evidence type="ECO:0000256" key="1">
    <source>
        <dbReference type="SAM" id="MobiDB-lite"/>
    </source>
</evidence>
<sequence>MGEGGFGRTKKQKAKTILEVNLVSQRNQQRSYQEADQEFEKTHGEAQETGGASIILVCNSVLSVWAAVRCVEESGASQMKYVTGMITLSFI</sequence>
<organism evidence="2 3">
    <name type="scientific">Ameca splendens</name>
    <dbReference type="NCBI Taxonomy" id="208324"/>
    <lineage>
        <taxon>Eukaryota</taxon>
        <taxon>Metazoa</taxon>
        <taxon>Chordata</taxon>
        <taxon>Craniata</taxon>
        <taxon>Vertebrata</taxon>
        <taxon>Euteleostomi</taxon>
        <taxon>Actinopterygii</taxon>
        <taxon>Neopterygii</taxon>
        <taxon>Teleostei</taxon>
        <taxon>Neoteleostei</taxon>
        <taxon>Acanthomorphata</taxon>
        <taxon>Ovalentaria</taxon>
        <taxon>Atherinomorphae</taxon>
        <taxon>Cyprinodontiformes</taxon>
        <taxon>Goodeidae</taxon>
        <taxon>Ameca</taxon>
    </lineage>
</organism>
<reference evidence="2 3" key="1">
    <citation type="submission" date="2021-06" db="EMBL/GenBank/DDBJ databases">
        <authorList>
            <person name="Palmer J.M."/>
        </authorList>
    </citation>
    <scope>NUCLEOTIDE SEQUENCE [LARGE SCALE GENOMIC DNA]</scope>
    <source>
        <strain evidence="2 3">AS_MEX2019</strain>
        <tissue evidence="2">Muscle</tissue>
    </source>
</reference>